<dbReference type="PANTHER" id="PTHR34060:SF2">
    <property type="entry name" value="OS03G0837900 PROTEIN"/>
    <property type="match status" value="1"/>
</dbReference>
<dbReference type="InterPro" id="IPR023393">
    <property type="entry name" value="START-like_dom_sf"/>
</dbReference>
<sequence>MVTSEAQGIHEVKQDGFLAQFSPTDQVALLRGDVLLQSQTGNASGAVTAHMYVPLARPQIWPQVTNYSCWTQYFPNIVHSEVLETVKTATQRYRRLYQVGRKGFMLLSAQVEIYLKVVETACEAIQFRLEQGTFSHFAADLHLQDFNQGTLLTYSVQAAPTIPVPSFLIEQAIKTDLPGNMRQMRRVLCARYGVA</sequence>
<dbReference type="SUPFAM" id="SSF55961">
    <property type="entry name" value="Bet v1-like"/>
    <property type="match status" value="1"/>
</dbReference>
<evidence type="ECO:0000259" key="1">
    <source>
        <dbReference type="Pfam" id="PF03364"/>
    </source>
</evidence>
<dbReference type="Pfam" id="PF03364">
    <property type="entry name" value="Polyketide_cyc"/>
    <property type="match status" value="1"/>
</dbReference>
<feature type="domain" description="Coenzyme Q-binding protein COQ10 START" evidence="1">
    <location>
        <begin position="54"/>
        <end position="184"/>
    </location>
</feature>
<proteinExistence type="predicted"/>
<reference evidence="2 3" key="1">
    <citation type="submission" date="2016-11" db="EMBL/GenBank/DDBJ databases">
        <title>Draft Genome Sequences of Nine Cyanobacterial Strains from Diverse Habitats.</title>
        <authorList>
            <person name="Zhu T."/>
            <person name="Hou S."/>
            <person name="Lu X."/>
            <person name="Hess W.R."/>
        </authorList>
    </citation>
    <scope>NUCLEOTIDE SEQUENCE [LARGE SCALE GENOMIC DNA]</scope>
    <source>
        <strain evidence="2 3">NIES-30</strain>
    </source>
</reference>
<protein>
    <submittedName>
        <fullName evidence="2">Cyclase</fullName>
    </submittedName>
</protein>
<organism evidence="2 3">
    <name type="scientific">Phormidium tenue NIES-30</name>
    <dbReference type="NCBI Taxonomy" id="549789"/>
    <lineage>
        <taxon>Bacteria</taxon>
        <taxon>Bacillati</taxon>
        <taxon>Cyanobacteriota</taxon>
        <taxon>Cyanophyceae</taxon>
        <taxon>Oscillatoriophycideae</taxon>
        <taxon>Oscillatoriales</taxon>
        <taxon>Oscillatoriaceae</taxon>
        <taxon>Phormidium</taxon>
    </lineage>
</organism>
<comment type="caution">
    <text evidence="2">The sequence shown here is derived from an EMBL/GenBank/DDBJ whole genome shotgun (WGS) entry which is preliminary data.</text>
</comment>
<evidence type="ECO:0000313" key="3">
    <source>
        <dbReference type="Proteomes" id="UP000185557"/>
    </source>
</evidence>
<dbReference type="STRING" id="549789.NIES30_21085"/>
<dbReference type="RefSeq" id="WP_073610425.1">
    <property type="nucleotide sequence ID" value="NZ_MRCG01000019.1"/>
</dbReference>
<accession>A0A1U7J0F9</accession>
<evidence type="ECO:0000313" key="2">
    <source>
        <dbReference type="EMBL" id="OKH44984.1"/>
    </source>
</evidence>
<dbReference type="InterPro" id="IPR005031">
    <property type="entry name" value="COQ10_START"/>
</dbReference>
<dbReference type="PANTHER" id="PTHR34060">
    <property type="entry name" value="POLYKETIDE CYCLASE / DEHYDRASE AND LIPID TRANSPORT PROTEIN"/>
    <property type="match status" value="1"/>
</dbReference>
<gene>
    <name evidence="2" type="ORF">NIES30_21085</name>
</gene>
<dbReference type="EMBL" id="MRCG01000019">
    <property type="protein sequence ID" value="OKH44984.1"/>
    <property type="molecule type" value="Genomic_DNA"/>
</dbReference>
<dbReference type="Proteomes" id="UP000185557">
    <property type="component" value="Unassembled WGS sequence"/>
</dbReference>
<keyword evidence="3" id="KW-1185">Reference proteome</keyword>
<name>A0A1U7J0F9_9CYAN</name>
<dbReference type="AlphaFoldDB" id="A0A1U7J0F9"/>
<dbReference type="OrthoDB" id="422255at2"/>
<dbReference type="Gene3D" id="3.30.530.20">
    <property type="match status" value="1"/>
</dbReference>